<comment type="caution">
    <text evidence="2">The sequence shown here is derived from an EMBL/GenBank/DDBJ whole genome shotgun (WGS) entry which is preliminary data.</text>
</comment>
<feature type="region of interest" description="Disordered" evidence="1">
    <location>
        <begin position="1"/>
        <end position="20"/>
    </location>
</feature>
<evidence type="ECO:0000313" key="3">
    <source>
        <dbReference type="Proteomes" id="UP000469440"/>
    </source>
</evidence>
<protein>
    <recommendedName>
        <fullName evidence="4">DNA polymerase Y-family little finger domain-containing protein</fullName>
    </recommendedName>
</protein>
<evidence type="ECO:0008006" key="4">
    <source>
        <dbReference type="Google" id="ProtNLM"/>
    </source>
</evidence>
<reference evidence="2 3" key="1">
    <citation type="submission" date="2019-09" db="EMBL/GenBank/DDBJ databases">
        <title>Genome sequence of Clostridium sp. EA1.</title>
        <authorList>
            <person name="Poehlein A."/>
            <person name="Bengelsdorf F.R."/>
            <person name="Daniel R."/>
        </authorList>
    </citation>
    <scope>NUCLEOTIDE SEQUENCE [LARGE SCALE GENOMIC DNA]</scope>
    <source>
        <strain evidence="2 3">EA1</strain>
    </source>
</reference>
<sequence>MTDLVPDTVPSQGNLYRDEAGRERLKHLDRAVDRLKNRFGSFAVQPAVLLNRKE</sequence>
<organism evidence="2 3">
    <name type="scientific">Caproicibacter fermentans</name>
    <dbReference type="NCBI Taxonomy" id="2576756"/>
    <lineage>
        <taxon>Bacteria</taxon>
        <taxon>Bacillati</taxon>
        <taxon>Bacillota</taxon>
        <taxon>Clostridia</taxon>
        <taxon>Eubacteriales</taxon>
        <taxon>Acutalibacteraceae</taxon>
        <taxon>Caproicibacter</taxon>
    </lineage>
</organism>
<evidence type="ECO:0000256" key="1">
    <source>
        <dbReference type="SAM" id="MobiDB-lite"/>
    </source>
</evidence>
<dbReference type="Proteomes" id="UP000469440">
    <property type="component" value="Unassembled WGS sequence"/>
</dbReference>
<evidence type="ECO:0000313" key="2">
    <source>
        <dbReference type="EMBL" id="MVB11707.1"/>
    </source>
</evidence>
<dbReference type="EMBL" id="VWXL01000069">
    <property type="protein sequence ID" value="MVB11707.1"/>
    <property type="molecule type" value="Genomic_DNA"/>
</dbReference>
<accession>A0A6N8I1U3</accession>
<keyword evidence="3" id="KW-1185">Reference proteome</keyword>
<gene>
    <name evidence="2" type="ORF">CAFE_24300</name>
</gene>
<name>A0A6N8I1U3_9FIRM</name>
<dbReference type="AlphaFoldDB" id="A0A6N8I1U3"/>
<proteinExistence type="predicted"/>